<dbReference type="SMART" id="SM00062">
    <property type="entry name" value="PBPb"/>
    <property type="match status" value="1"/>
</dbReference>
<feature type="domain" description="Solute-binding protein family 3/N-terminal" evidence="3">
    <location>
        <begin position="52"/>
        <end position="263"/>
    </location>
</feature>
<dbReference type="Proteomes" id="UP000030302">
    <property type="component" value="Chromosome"/>
</dbReference>
<name>A0A0A1FHW8_9BURK</name>
<feature type="chain" id="PRO_5001974321" evidence="2">
    <location>
        <begin position="31"/>
        <end position="277"/>
    </location>
</feature>
<dbReference type="InterPro" id="IPR001638">
    <property type="entry name" value="Solute-binding_3/MltF_N"/>
</dbReference>
<evidence type="ECO:0000259" key="3">
    <source>
        <dbReference type="SMART" id="SM00062"/>
    </source>
</evidence>
<dbReference type="Pfam" id="PF00497">
    <property type="entry name" value="SBP_bac_3"/>
    <property type="match status" value="1"/>
</dbReference>
<accession>A0A0A1FHW8</accession>
<sequence>MISMSAPSQFFHHAVTLLLLACTLQISASAATVQKIMQRGKLVVGVSYVVPQYVAGAKYRTPESFDHTVAEDLAKQLGVHLVTVKVTAQNRLQMLAQGKVDLLLLDLTEADADILRVNASLLPTAYQASPKLIMRNDTDIKRLAQLKGRSICMAQGSRYIGAMGKNYAAVEKIYKAPADALLALRTGGCDAAMHDDAVLNGMLALPEWKKFSASLPLSASAARLTFVLRPKDGELASYLQRLNQEWSRGSYWADNQKTWINDVAFEVYLDQNVPDCH</sequence>
<dbReference type="PANTHER" id="PTHR35936">
    <property type="entry name" value="MEMBRANE-BOUND LYTIC MUREIN TRANSGLYCOSYLASE F"/>
    <property type="match status" value="1"/>
</dbReference>
<dbReference type="EMBL" id="CP009962">
    <property type="protein sequence ID" value="AIY43219.1"/>
    <property type="molecule type" value="Genomic_DNA"/>
</dbReference>
<reference evidence="5" key="1">
    <citation type="journal article" date="2014" name="Soil Biol. Biochem.">
        <title>Structure and function of bacterial communities in ageing soils: Insights from the Mendocino ecological staircase.</title>
        <authorList>
            <person name="Uroz S."/>
            <person name="Tech J.J."/>
            <person name="Sawaya N.A."/>
            <person name="Frey-Klett P."/>
            <person name="Leveau J.H.J."/>
        </authorList>
    </citation>
    <scope>NUCLEOTIDE SEQUENCE [LARGE SCALE GENOMIC DNA]</scope>
    <source>
        <strain evidence="5">Cal35</strain>
    </source>
</reference>
<keyword evidence="1 2" id="KW-0732">Signal</keyword>
<evidence type="ECO:0000256" key="2">
    <source>
        <dbReference type="SAM" id="SignalP"/>
    </source>
</evidence>
<dbReference type="SUPFAM" id="SSF53850">
    <property type="entry name" value="Periplasmic binding protein-like II"/>
    <property type="match status" value="1"/>
</dbReference>
<evidence type="ECO:0000313" key="5">
    <source>
        <dbReference type="Proteomes" id="UP000030302"/>
    </source>
</evidence>
<dbReference type="STRING" id="279058.LT85_4061"/>
<dbReference type="AlphaFoldDB" id="A0A0A1FHW8"/>
<dbReference type="Gene3D" id="3.40.190.10">
    <property type="entry name" value="Periplasmic binding protein-like II"/>
    <property type="match status" value="2"/>
</dbReference>
<gene>
    <name evidence="4" type="ORF">LT85_4061</name>
</gene>
<protein>
    <submittedName>
        <fullName evidence="4">Putative substrate-binding protein</fullName>
    </submittedName>
</protein>
<feature type="signal peptide" evidence="2">
    <location>
        <begin position="1"/>
        <end position="30"/>
    </location>
</feature>
<keyword evidence="5" id="KW-1185">Reference proteome</keyword>
<proteinExistence type="predicted"/>
<organism evidence="4 5">
    <name type="scientific">Collimonas arenae</name>
    <dbReference type="NCBI Taxonomy" id="279058"/>
    <lineage>
        <taxon>Bacteria</taxon>
        <taxon>Pseudomonadati</taxon>
        <taxon>Pseudomonadota</taxon>
        <taxon>Betaproteobacteria</taxon>
        <taxon>Burkholderiales</taxon>
        <taxon>Oxalobacteraceae</taxon>
        <taxon>Collimonas</taxon>
    </lineage>
</organism>
<evidence type="ECO:0000313" key="4">
    <source>
        <dbReference type="EMBL" id="AIY43219.1"/>
    </source>
</evidence>
<evidence type="ECO:0000256" key="1">
    <source>
        <dbReference type="ARBA" id="ARBA00022729"/>
    </source>
</evidence>
<dbReference type="KEGG" id="care:LT85_4061"/>
<dbReference type="HOGENOM" id="CLU_019602_6_0_4"/>